<evidence type="ECO:0000313" key="1">
    <source>
        <dbReference type="EMBL" id="MCI4375561.1"/>
    </source>
</evidence>
<protein>
    <submittedName>
        <fullName evidence="1">Uncharacterized protein</fullName>
    </submittedName>
</protein>
<accession>A0ACC5WA07</accession>
<organism evidence="1 2">
    <name type="scientific">Pangasianodon gigas</name>
    <name type="common">Mekong giant catfish</name>
    <name type="synonym">Pangasius gigas</name>
    <dbReference type="NCBI Taxonomy" id="30993"/>
    <lineage>
        <taxon>Eukaryota</taxon>
        <taxon>Metazoa</taxon>
        <taxon>Chordata</taxon>
        <taxon>Craniata</taxon>
        <taxon>Vertebrata</taxon>
        <taxon>Euteleostomi</taxon>
        <taxon>Actinopterygii</taxon>
        <taxon>Neopterygii</taxon>
        <taxon>Teleostei</taxon>
        <taxon>Ostariophysi</taxon>
        <taxon>Siluriformes</taxon>
        <taxon>Pangasiidae</taxon>
        <taxon>Pangasianodon</taxon>
    </lineage>
</organism>
<reference evidence="1 2" key="1">
    <citation type="journal article" date="2022" name="bioRxiv">
        <title>An ancient truncated duplication of the anti-Mullerian hormone receptor type 2 gene is a potential conserved master sex determinant in the Pangasiidae catfish family.</title>
        <authorList>
            <person name="Wen M."/>
            <person name="Pan Q."/>
            <person name="Jouanno E."/>
            <person name="Montfort J."/>
            <person name="Zahm M."/>
            <person name="Cabau C."/>
            <person name="Klopp C."/>
            <person name="Iampietro C."/>
            <person name="Roques C."/>
            <person name="Bouchez O."/>
            <person name="Castinel A."/>
            <person name="Donnadieu C."/>
            <person name="Parrinello H."/>
            <person name="Poncet C."/>
            <person name="Belmonte E."/>
            <person name="Gautier V."/>
            <person name="Avarre J.-C."/>
            <person name="Dugue R."/>
            <person name="Gustiano R."/>
            <person name="Ha T.T.T."/>
            <person name="Campet M."/>
            <person name="Sriphairoj K."/>
            <person name="Ribolli J."/>
            <person name="de Almeida F.L."/>
            <person name="Desvignes T."/>
            <person name="Postlethwait J.H."/>
            <person name="Bucao C.F."/>
            <person name="Robinson-Rechavi M."/>
            <person name="Bobe J."/>
            <person name="Herpin A."/>
            <person name="Guiguen Y."/>
        </authorList>
    </citation>
    <scope>NUCLEOTIDE SEQUENCE [LARGE SCALE GENOMIC DNA]</scope>
    <source>
        <strain evidence="1">YG-Dec2019</strain>
    </source>
</reference>
<proteinExistence type="predicted"/>
<gene>
    <name evidence="1" type="ORF">PGIGA_G00110970</name>
</gene>
<name>A0ACC5WA07_PANGG</name>
<comment type="caution">
    <text evidence="1">The sequence shown here is derived from an EMBL/GenBank/DDBJ whole genome shotgun (WGS) entry which is preliminary data.</text>
</comment>
<dbReference type="EMBL" id="CM040455">
    <property type="protein sequence ID" value="MCI4375561.1"/>
    <property type="molecule type" value="Genomic_DNA"/>
</dbReference>
<keyword evidence="2" id="KW-1185">Reference proteome</keyword>
<dbReference type="Proteomes" id="UP000829447">
    <property type="component" value="Linkage Group LG2"/>
</dbReference>
<sequence>MPVRKKDTQRALKLLEEYRSKLNQSEDAQLRHSIDRVISVFQSSLFHALIVVLEIFVVVLQSFENKFIMLKNRKLRNCLNTGK</sequence>
<evidence type="ECO:0000313" key="2">
    <source>
        <dbReference type="Proteomes" id="UP000829447"/>
    </source>
</evidence>